<dbReference type="AlphaFoldDB" id="A0A1I4LAE9"/>
<name>A0A1I4LAE9_9HYPH</name>
<gene>
    <name evidence="1" type="ORF">SAMN04488125_12850</name>
</gene>
<evidence type="ECO:0000313" key="1">
    <source>
        <dbReference type="EMBL" id="SFL88005.1"/>
    </source>
</evidence>
<evidence type="ECO:0000313" key="2">
    <source>
        <dbReference type="Proteomes" id="UP000198804"/>
    </source>
</evidence>
<organism evidence="1 2">
    <name type="scientific">Methylorubrum salsuginis</name>
    <dbReference type="NCBI Taxonomy" id="414703"/>
    <lineage>
        <taxon>Bacteria</taxon>
        <taxon>Pseudomonadati</taxon>
        <taxon>Pseudomonadota</taxon>
        <taxon>Alphaproteobacteria</taxon>
        <taxon>Hyphomicrobiales</taxon>
        <taxon>Methylobacteriaceae</taxon>
        <taxon>Methylorubrum</taxon>
    </lineage>
</organism>
<protein>
    <submittedName>
        <fullName evidence="1">Uncharacterized protein</fullName>
    </submittedName>
</protein>
<reference evidence="2" key="1">
    <citation type="submission" date="2016-10" db="EMBL/GenBank/DDBJ databases">
        <authorList>
            <person name="Varghese N."/>
            <person name="Submissions S."/>
        </authorList>
    </citation>
    <scope>NUCLEOTIDE SEQUENCE [LARGE SCALE GENOMIC DNA]</scope>
    <source>
        <strain evidence="2">CGMCC 1.6474</strain>
    </source>
</reference>
<sequence>MECLVQHTAARKIGRCTNDPMRCSLYCVTQKITEFIFTCARFYNFRNALFLPIFGYNLREINRRIFVDQCANCEWYSQAVYHRQSRLKLKIAKYSSDVNPAESFICTFFKQIV</sequence>
<accession>A0A1I4LAE9</accession>
<dbReference type="Proteomes" id="UP000198804">
    <property type="component" value="Unassembled WGS sequence"/>
</dbReference>
<dbReference type="EMBL" id="FOSV01000028">
    <property type="protein sequence ID" value="SFL88005.1"/>
    <property type="molecule type" value="Genomic_DNA"/>
</dbReference>
<keyword evidence="2" id="KW-1185">Reference proteome</keyword>
<proteinExistence type="predicted"/>